<accession>A0A368H4F3</accession>
<dbReference type="AlphaFoldDB" id="A0A368H4F3"/>
<feature type="compositionally biased region" description="Polar residues" evidence="1">
    <location>
        <begin position="196"/>
        <end position="211"/>
    </location>
</feature>
<name>A0A368H4F3_ANCCA</name>
<comment type="caution">
    <text evidence="2">The sequence shown here is derived from an EMBL/GenBank/DDBJ whole genome shotgun (WGS) entry which is preliminary data.</text>
</comment>
<feature type="region of interest" description="Disordered" evidence="1">
    <location>
        <begin position="385"/>
        <end position="412"/>
    </location>
</feature>
<organism evidence="2 3">
    <name type="scientific">Ancylostoma caninum</name>
    <name type="common">Dog hookworm</name>
    <dbReference type="NCBI Taxonomy" id="29170"/>
    <lineage>
        <taxon>Eukaryota</taxon>
        <taxon>Metazoa</taxon>
        <taxon>Ecdysozoa</taxon>
        <taxon>Nematoda</taxon>
        <taxon>Chromadorea</taxon>
        <taxon>Rhabditida</taxon>
        <taxon>Rhabditina</taxon>
        <taxon>Rhabditomorpha</taxon>
        <taxon>Strongyloidea</taxon>
        <taxon>Ancylostomatidae</taxon>
        <taxon>Ancylostomatinae</taxon>
        <taxon>Ancylostoma</taxon>
    </lineage>
</organism>
<feature type="compositionally biased region" description="Low complexity" evidence="1">
    <location>
        <begin position="222"/>
        <end position="231"/>
    </location>
</feature>
<evidence type="ECO:0000313" key="2">
    <source>
        <dbReference type="EMBL" id="RCN51491.1"/>
    </source>
</evidence>
<evidence type="ECO:0000256" key="1">
    <source>
        <dbReference type="SAM" id="MobiDB-lite"/>
    </source>
</evidence>
<proteinExistence type="predicted"/>
<keyword evidence="3" id="KW-1185">Reference proteome</keyword>
<feature type="compositionally biased region" description="Basic residues" evidence="1">
    <location>
        <begin position="242"/>
        <end position="256"/>
    </location>
</feature>
<sequence length="432" mass="47048">MTGNVSDLNAEELDSILLDDPRSSQLRASNNAALGKLLSTVIALAKTSRTQMRRITGAIGEHVSALEKAPELIADSFAQGTSRTSTRTTEELEQLVHAVLDSDCTAVVAKLAHMAKVDDFLRKLEELLAGDVAEALDEAFSQAEHDDRCMRELADLLQVNSSDVVEEIKKLLAQRKDRHGAEFRGPGNVNERVPAPNQSTSTSRLGTSRIESTGPVEIPVGKSSSAAAKLSKAAEKDESQAKKKRGKRRRSRRKRRELSSIGNGADCLRMSIEGGHLPNLAQQVCRIGADSRLEKSPFTGRREIHPTANDVCDLEEHDFESPGMEKRRRNDEVQTALRQAVEQQQHGYVERKHSWQNDALSKSAHSSAGSLVSSKSVDMTMLHKTNANSGSKIPGPTRVPRKTGIPAPSKRIGAAVRCASAVPQPTDDDECF</sequence>
<protein>
    <submittedName>
        <fullName evidence="2">Uncharacterized protein</fullName>
    </submittedName>
</protein>
<dbReference type="EMBL" id="JOJR01000013">
    <property type="protein sequence ID" value="RCN51491.1"/>
    <property type="molecule type" value="Genomic_DNA"/>
</dbReference>
<gene>
    <name evidence="2" type="ORF">ANCCAN_02442</name>
</gene>
<dbReference type="Proteomes" id="UP000252519">
    <property type="component" value="Unassembled WGS sequence"/>
</dbReference>
<evidence type="ECO:0000313" key="3">
    <source>
        <dbReference type="Proteomes" id="UP000252519"/>
    </source>
</evidence>
<reference evidence="2 3" key="1">
    <citation type="submission" date="2014-10" db="EMBL/GenBank/DDBJ databases">
        <title>Draft genome of the hookworm Ancylostoma caninum.</title>
        <authorList>
            <person name="Mitreva M."/>
        </authorList>
    </citation>
    <scope>NUCLEOTIDE SEQUENCE [LARGE SCALE GENOMIC DNA]</scope>
    <source>
        <strain evidence="2 3">Baltimore</strain>
    </source>
</reference>
<feature type="compositionally biased region" description="Basic and acidic residues" evidence="1">
    <location>
        <begin position="232"/>
        <end position="241"/>
    </location>
</feature>
<feature type="region of interest" description="Disordered" evidence="1">
    <location>
        <begin position="176"/>
        <end position="262"/>
    </location>
</feature>
<dbReference type="OrthoDB" id="5858689at2759"/>